<feature type="binding site" evidence="5">
    <location>
        <position position="62"/>
    </location>
    <ligand>
        <name>ATP</name>
        <dbReference type="ChEBI" id="CHEBI:30616"/>
    </ligand>
</feature>
<dbReference type="SMART" id="SM00220">
    <property type="entry name" value="S_TKc"/>
    <property type="match status" value="1"/>
</dbReference>
<dbReference type="PROSITE" id="PS00108">
    <property type="entry name" value="PROTEIN_KINASE_ST"/>
    <property type="match status" value="1"/>
</dbReference>
<dbReference type="SUPFAM" id="SSF56112">
    <property type="entry name" value="Protein kinase-like (PK-like)"/>
    <property type="match status" value="1"/>
</dbReference>
<evidence type="ECO:0000256" key="4">
    <source>
        <dbReference type="ARBA" id="ARBA00022840"/>
    </source>
</evidence>
<dbReference type="PANTHER" id="PTHR43289">
    <property type="entry name" value="MITOGEN-ACTIVATED PROTEIN KINASE KINASE KINASE 20-RELATED"/>
    <property type="match status" value="1"/>
</dbReference>
<dbReference type="PANTHER" id="PTHR43289:SF34">
    <property type="entry name" value="SERINE_THREONINE-PROTEIN KINASE YBDM-RELATED"/>
    <property type="match status" value="1"/>
</dbReference>
<keyword evidence="2 5" id="KW-0547">Nucleotide-binding</keyword>
<keyword evidence="10" id="KW-1185">Reference proteome</keyword>
<keyword evidence="7" id="KW-0472">Membrane</keyword>
<keyword evidence="4 5" id="KW-0067">ATP-binding</keyword>
<gene>
    <name evidence="9" type="ORF">LG943_27215</name>
</gene>
<evidence type="ECO:0000256" key="7">
    <source>
        <dbReference type="SAM" id="Phobius"/>
    </source>
</evidence>
<feature type="compositionally biased region" description="Low complexity" evidence="6">
    <location>
        <begin position="371"/>
        <end position="381"/>
    </location>
</feature>
<dbReference type="RefSeq" id="WP_270075215.1">
    <property type="nucleotide sequence ID" value="NZ_JAJAQC010000095.1"/>
</dbReference>
<name>A0A9X3P188_9ACTN</name>
<dbReference type="GO" id="GO:0005524">
    <property type="term" value="F:ATP binding"/>
    <property type="evidence" value="ECO:0007669"/>
    <property type="project" value="UniProtKB-UniRule"/>
</dbReference>
<accession>A0A9X3P188</accession>
<dbReference type="Proteomes" id="UP001140076">
    <property type="component" value="Unassembled WGS sequence"/>
</dbReference>
<keyword evidence="3 9" id="KW-0418">Kinase</keyword>
<dbReference type="PROSITE" id="PS50011">
    <property type="entry name" value="PROTEIN_KINASE_DOM"/>
    <property type="match status" value="1"/>
</dbReference>
<keyword evidence="9" id="KW-0723">Serine/threonine-protein kinase</keyword>
<dbReference type="Pfam" id="PF00069">
    <property type="entry name" value="Pkinase"/>
    <property type="match status" value="1"/>
</dbReference>
<evidence type="ECO:0000256" key="3">
    <source>
        <dbReference type="ARBA" id="ARBA00022777"/>
    </source>
</evidence>
<dbReference type="Gene3D" id="1.10.510.10">
    <property type="entry name" value="Transferase(Phosphotransferase) domain 1"/>
    <property type="match status" value="1"/>
</dbReference>
<keyword evidence="7" id="KW-0812">Transmembrane</keyword>
<dbReference type="CDD" id="cd14014">
    <property type="entry name" value="STKc_PknB_like"/>
    <property type="match status" value="1"/>
</dbReference>
<dbReference type="InterPro" id="IPR017441">
    <property type="entry name" value="Protein_kinase_ATP_BS"/>
</dbReference>
<keyword evidence="7" id="KW-1133">Transmembrane helix</keyword>
<keyword evidence="1" id="KW-0808">Transferase</keyword>
<feature type="transmembrane region" description="Helical" evidence="7">
    <location>
        <begin position="334"/>
        <end position="354"/>
    </location>
</feature>
<evidence type="ECO:0000256" key="2">
    <source>
        <dbReference type="ARBA" id="ARBA00022741"/>
    </source>
</evidence>
<evidence type="ECO:0000256" key="6">
    <source>
        <dbReference type="SAM" id="MobiDB-lite"/>
    </source>
</evidence>
<protein>
    <submittedName>
        <fullName evidence="9">Serine/threonine protein kinase</fullName>
    </submittedName>
</protein>
<comment type="caution">
    <text evidence="9">The sequence shown here is derived from an EMBL/GenBank/DDBJ whole genome shotgun (WGS) entry which is preliminary data.</text>
</comment>
<feature type="domain" description="Protein kinase" evidence="8">
    <location>
        <begin position="31"/>
        <end position="283"/>
    </location>
</feature>
<dbReference type="PROSITE" id="PS00107">
    <property type="entry name" value="PROTEIN_KINASE_ATP"/>
    <property type="match status" value="1"/>
</dbReference>
<evidence type="ECO:0000259" key="8">
    <source>
        <dbReference type="PROSITE" id="PS50011"/>
    </source>
</evidence>
<feature type="region of interest" description="Disordered" evidence="6">
    <location>
        <begin position="360"/>
        <end position="381"/>
    </location>
</feature>
<evidence type="ECO:0000256" key="5">
    <source>
        <dbReference type="PROSITE-ProRule" id="PRU10141"/>
    </source>
</evidence>
<dbReference type="InterPro" id="IPR008271">
    <property type="entry name" value="Ser/Thr_kinase_AS"/>
</dbReference>
<sequence length="514" mass="52530">MSPSAEREISVLVPPGLAPLAPGDPSFVGPYLVIGRIGAGATGTVFAAVDPRTTGEPLTAVKVLHPWSVEDEATRARLRERLAALAGVDGRCYVPPAVFDAEAAQPWLAMGFVSGVRLDTFIAEHGPLGEGRLLALAATLAEGLSALHRRDIAYGDLKPANVVLCATGPRVLDCALPGHGELLRRTAGEWTAPERLAGGPPTTAADVYSWGALVVFAATGRPPVAGAAGGGDGGAAPPVEAARLDLDGVPEELAPIVRRALAGDPGRRPSVRELLGAAIAAWEAVSGDGGPPVQGTAVTQVLSREWRGIPDPGLLPRVIHLDDGRRRRPGRAGLVAVGAAVGLALVAGGAYAAYTALSGPAEPAPAPAPSASPSSGARPESGELVVRFDPAEQPGGAEGPWVYTRVEPAPDAPATPAATVAPEEWSAQWVPAGGDAAGETVITPETEVLCAQFCVPGPGHIEDGRGTYPVTGQDFVSYLEWGRPVIAELELAEPEGEGPPEAVRITELYPAPPA</sequence>
<dbReference type="EMBL" id="JAJAQC010000095">
    <property type="protein sequence ID" value="MDA0567981.1"/>
    <property type="molecule type" value="Genomic_DNA"/>
</dbReference>
<proteinExistence type="predicted"/>
<evidence type="ECO:0000313" key="10">
    <source>
        <dbReference type="Proteomes" id="UP001140076"/>
    </source>
</evidence>
<dbReference type="GO" id="GO:0004674">
    <property type="term" value="F:protein serine/threonine kinase activity"/>
    <property type="evidence" value="ECO:0007669"/>
    <property type="project" value="UniProtKB-KW"/>
</dbReference>
<evidence type="ECO:0000256" key="1">
    <source>
        <dbReference type="ARBA" id="ARBA00022679"/>
    </source>
</evidence>
<dbReference type="Gene3D" id="3.30.200.20">
    <property type="entry name" value="Phosphorylase Kinase, domain 1"/>
    <property type="match status" value="1"/>
</dbReference>
<dbReference type="AlphaFoldDB" id="A0A9X3P188"/>
<dbReference type="InterPro" id="IPR000719">
    <property type="entry name" value="Prot_kinase_dom"/>
</dbReference>
<feature type="region of interest" description="Disordered" evidence="6">
    <location>
        <begin position="494"/>
        <end position="514"/>
    </location>
</feature>
<reference evidence="9" key="1">
    <citation type="submission" date="2021-10" db="EMBL/GenBank/DDBJ databases">
        <title>Streptomonospora sp. nov., isolated from mangrove soil.</title>
        <authorList>
            <person name="Chen X."/>
            <person name="Ge X."/>
            <person name="Liu W."/>
        </authorList>
    </citation>
    <scope>NUCLEOTIDE SEQUENCE</scope>
    <source>
        <strain evidence="9">S1-112</strain>
    </source>
</reference>
<dbReference type="InterPro" id="IPR011009">
    <property type="entry name" value="Kinase-like_dom_sf"/>
</dbReference>
<organism evidence="9 10">
    <name type="scientific">Streptomonospora mangrovi</name>
    <dbReference type="NCBI Taxonomy" id="2883123"/>
    <lineage>
        <taxon>Bacteria</taxon>
        <taxon>Bacillati</taxon>
        <taxon>Actinomycetota</taxon>
        <taxon>Actinomycetes</taxon>
        <taxon>Streptosporangiales</taxon>
        <taxon>Nocardiopsidaceae</taxon>
        <taxon>Streptomonospora</taxon>
    </lineage>
</organism>
<evidence type="ECO:0000313" key="9">
    <source>
        <dbReference type="EMBL" id="MDA0567981.1"/>
    </source>
</evidence>